<gene>
    <name evidence="2" type="ORF">SacmaDRAFT_1973</name>
</gene>
<dbReference type="Gene3D" id="1.10.150.280">
    <property type="entry name" value="AF1531-like domain"/>
    <property type="match status" value="1"/>
</dbReference>
<name>H5X8D5_9PSEU</name>
<dbReference type="RefSeq" id="WP_009153616.1">
    <property type="nucleotide sequence ID" value="NZ_CM001439.1"/>
</dbReference>
<keyword evidence="1" id="KW-1133">Transmembrane helix</keyword>
<dbReference type="Pfam" id="PF12836">
    <property type="entry name" value="HHH_3"/>
    <property type="match status" value="1"/>
</dbReference>
<keyword evidence="1" id="KW-0472">Membrane</keyword>
<keyword evidence="3" id="KW-1185">Reference proteome</keyword>
<dbReference type="HOGENOM" id="CLU_070073_0_0_11"/>
<reference evidence="2 3" key="1">
    <citation type="journal article" date="2012" name="Stand. Genomic Sci.">
        <title>Genome sequence of the ocean sediment bacterium Saccharomonospora marina type strain (XMU15(T)).</title>
        <authorList>
            <person name="Klenk H.P."/>
            <person name="Lu M."/>
            <person name="Lucas S."/>
            <person name="Lapidus A."/>
            <person name="Copeland A."/>
            <person name="Pitluck S."/>
            <person name="Goodwin L.A."/>
            <person name="Han C."/>
            <person name="Tapia R."/>
            <person name="Brambilla E.M."/>
            <person name="Potter G."/>
            <person name="Land M."/>
            <person name="Ivanova N."/>
            <person name="Rohde M."/>
            <person name="Goker M."/>
            <person name="Detter J.C."/>
            <person name="Li W.J."/>
            <person name="Kyrpides N.C."/>
            <person name="Woyke T."/>
        </authorList>
    </citation>
    <scope>NUCLEOTIDE SEQUENCE [LARGE SCALE GENOMIC DNA]</scope>
    <source>
        <strain evidence="2 3">XMU15</strain>
    </source>
</reference>
<organism evidence="2 3">
    <name type="scientific">Saccharomonospora marina XMU15</name>
    <dbReference type="NCBI Taxonomy" id="882083"/>
    <lineage>
        <taxon>Bacteria</taxon>
        <taxon>Bacillati</taxon>
        <taxon>Actinomycetota</taxon>
        <taxon>Actinomycetes</taxon>
        <taxon>Pseudonocardiales</taxon>
        <taxon>Pseudonocardiaceae</taxon>
        <taxon>Saccharomonospora</taxon>
    </lineage>
</organism>
<accession>H5X8D5</accession>
<dbReference type="STRING" id="882083.SacmaDRAFT_1973"/>
<dbReference type="AlphaFoldDB" id="H5X8D5"/>
<evidence type="ECO:0000256" key="1">
    <source>
        <dbReference type="SAM" id="Phobius"/>
    </source>
</evidence>
<dbReference type="OrthoDB" id="4054020at2"/>
<dbReference type="eggNOG" id="COG1555">
    <property type="taxonomic scope" value="Bacteria"/>
</dbReference>
<dbReference type="EMBL" id="CM001439">
    <property type="protein sequence ID" value="EHR50231.1"/>
    <property type="molecule type" value="Genomic_DNA"/>
</dbReference>
<dbReference type="Proteomes" id="UP000004926">
    <property type="component" value="Chromosome"/>
</dbReference>
<keyword evidence="1" id="KW-0812">Transmembrane</keyword>
<protein>
    <submittedName>
        <fullName evidence="2">Uncharacterized protein</fullName>
    </submittedName>
</protein>
<sequence>MPISRRGERPSPPAEHKPWFVAGGWYYVITVLSAGLLAWVPFVHAISRLGRRPEYVRRATLFGAAALVITLLLAITPTDARGNAVGRDGELLSALGGTLALVVIVLGCLQSAKLRREVYHGPVHRSGTELGEHPDPAVAEVLAARDRRQQARKLADADPLMARELRIGRPDLPRTYDDGGLVELNHAPVSAIAEVCGIDPAIAGNIVAAREARGGFLTVDDVFTAVDIPITQWDIIRDRAIVIRP</sequence>
<feature type="transmembrane region" description="Helical" evidence="1">
    <location>
        <begin position="91"/>
        <end position="109"/>
    </location>
</feature>
<proteinExistence type="predicted"/>
<feature type="transmembrane region" description="Helical" evidence="1">
    <location>
        <begin position="59"/>
        <end position="76"/>
    </location>
</feature>
<feature type="transmembrane region" description="Helical" evidence="1">
    <location>
        <begin position="25"/>
        <end position="47"/>
    </location>
</feature>
<evidence type="ECO:0000313" key="3">
    <source>
        <dbReference type="Proteomes" id="UP000004926"/>
    </source>
</evidence>
<dbReference type="InterPro" id="IPR010994">
    <property type="entry name" value="RuvA_2-like"/>
</dbReference>
<dbReference type="SUPFAM" id="SSF47781">
    <property type="entry name" value="RuvA domain 2-like"/>
    <property type="match status" value="1"/>
</dbReference>
<evidence type="ECO:0000313" key="2">
    <source>
        <dbReference type="EMBL" id="EHR50231.1"/>
    </source>
</evidence>